<evidence type="ECO:0000313" key="2">
    <source>
        <dbReference type="Proteomes" id="UP000183769"/>
    </source>
</evidence>
<dbReference type="PROSITE" id="PS51257">
    <property type="entry name" value="PROKAR_LIPOPROTEIN"/>
    <property type="match status" value="1"/>
</dbReference>
<accession>A0A1I5Q5M1</accession>
<name>A0A1I5Q5M1_9EURY</name>
<evidence type="ECO:0000313" key="1">
    <source>
        <dbReference type="EMBL" id="SFP41251.1"/>
    </source>
</evidence>
<dbReference type="EMBL" id="FOXI01000003">
    <property type="protein sequence ID" value="SFP41251.1"/>
    <property type="molecule type" value="Genomic_DNA"/>
</dbReference>
<dbReference type="RefSeq" id="WP_143076900.1">
    <property type="nucleotide sequence ID" value="NZ_FOXI01000003.1"/>
</dbReference>
<proteinExistence type="predicted"/>
<sequence>MTDLSGRTRRNVLAVAGSTILFAGCTSETTDEQSPDEVVNAWLEEHESTEQEAVDQYVSGNDALEASDYSRAMMHFERATNSYESLEEALDSELESYENGTETWELFSTLGQYYSFIRRASTWRYSAAYERAVNDDPVASEEALATSDDRFERAEELKQEFREMMDS</sequence>
<dbReference type="Proteomes" id="UP000183769">
    <property type="component" value="Unassembled WGS sequence"/>
</dbReference>
<keyword evidence="2" id="KW-1185">Reference proteome</keyword>
<protein>
    <submittedName>
        <fullName evidence="1">Uncharacterized protein</fullName>
    </submittedName>
</protein>
<reference evidence="2" key="1">
    <citation type="submission" date="2016-10" db="EMBL/GenBank/DDBJ databases">
        <authorList>
            <person name="Varghese N."/>
            <person name="Submissions S."/>
        </authorList>
    </citation>
    <scope>NUCLEOTIDE SEQUENCE [LARGE SCALE GENOMIC DNA]</scope>
    <source>
        <strain evidence="2">CGMCC 1.10329</strain>
    </source>
</reference>
<organism evidence="1 2">
    <name type="scientific">Halolamina pelagica</name>
    <dbReference type="NCBI Taxonomy" id="699431"/>
    <lineage>
        <taxon>Archaea</taxon>
        <taxon>Methanobacteriati</taxon>
        <taxon>Methanobacteriota</taxon>
        <taxon>Stenosarchaea group</taxon>
        <taxon>Halobacteria</taxon>
        <taxon>Halobacteriales</taxon>
        <taxon>Haloferacaceae</taxon>
    </lineage>
</organism>
<gene>
    <name evidence="1" type="ORF">SAMN05216277_103255</name>
</gene>
<dbReference type="AlphaFoldDB" id="A0A1I5Q5M1"/>